<proteinExistence type="predicted"/>
<name>A0A926IHC4_9FIRM</name>
<dbReference type="AlphaFoldDB" id="A0A926IHC4"/>
<protein>
    <submittedName>
        <fullName evidence="2">Uncharacterized protein</fullName>
    </submittedName>
</protein>
<dbReference type="EMBL" id="JACRTD010000002">
    <property type="protein sequence ID" value="MBC8584563.1"/>
    <property type="molecule type" value="Genomic_DNA"/>
</dbReference>
<gene>
    <name evidence="2" type="ORF">H8705_03100</name>
</gene>
<comment type="caution">
    <text evidence="2">The sequence shown here is derived from an EMBL/GenBank/DDBJ whole genome shotgun (WGS) entry which is preliminary data.</text>
</comment>
<keyword evidence="1" id="KW-0175">Coiled coil</keyword>
<reference evidence="2" key="1">
    <citation type="submission" date="2020-08" db="EMBL/GenBank/DDBJ databases">
        <title>Genome public.</title>
        <authorList>
            <person name="Liu C."/>
            <person name="Sun Q."/>
        </authorList>
    </citation>
    <scope>NUCLEOTIDE SEQUENCE</scope>
    <source>
        <strain evidence="2">NSJ-64</strain>
    </source>
</reference>
<evidence type="ECO:0000313" key="3">
    <source>
        <dbReference type="Proteomes" id="UP000623678"/>
    </source>
</evidence>
<evidence type="ECO:0000313" key="2">
    <source>
        <dbReference type="EMBL" id="MBC8584563.1"/>
    </source>
</evidence>
<organism evidence="2 3">
    <name type="scientific">Youxingia wuxianensis</name>
    <dbReference type="NCBI Taxonomy" id="2763678"/>
    <lineage>
        <taxon>Bacteria</taxon>
        <taxon>Bacillati</taxon>
        <taxon>Bacillota</taxon>
        <taxon>Clostridia</taxon>
        <taxon>Eubacteriales</taxon>
        <taxon>Oscillospiraceae</taxon>
        <taxon>Youxingia</taxon>
    </lineage>
</organism>
<accession>A0A926IHC4</accession>
<dbReference type="Proteomes" id="UP000623678">
    <property type="component" value="Unassembled WGS sequence"/>
</dbReference>
<dbReference type="RefSeq" id="WP_262394394.1">
    <property type="nucleotide sequence ID" value="NZ_JACRTD010000002.1"/>
</dbReference>
<feature type="coiled-coil region" evidence="1">
    <location>
        <begin position="7"/>
        <end position="34"/>
    </location>
</feature>
<evidence type="ECO:0000256" key="1">
    <source>
        <dbReference type="SAM" id="Coils"/>
    </source>
</evidence>
<keyword evidence="3" id="KW-1185">Reference proteome</keyword>
<sequence>MNIEQLALQYRQTADDLQERLEVLKRELACARGLEVFKLQKRIETMYAELQDVRTIMGYLNNYYIS</sequence>